<dbReference type="InterPro" id="IPR032675">
    <property type="entry name" value="LRR_dom_sf"/>
</dbReference>
<sequence>MGVSMPPIADITLLLTLLKWVGYDVEAISMLNPLTLPLLTSLDIDSGLNDPADEEGFFSLCKRSSFTLQYLRLAGIPLSLPRLSTYLLAMPSLTVLKLSSCIDNDSTDGFLTFLTYDERQPVLPQLKELSIYRPQARFSAWVMLQMVESRWPSTPLTEVWIGSTAKDSQVPPPVLDRIIGLVEEGLQFRCNFSWASGSDKIFSQSDESLSFESDDASDYDSDSWANSG</sequence>
<organism evidence="2 3">
    <name type="scientific">Mycena metata</name>
    <dbReference type="NCBI Taxonomy" id="1033252"/>
    <lineage>
        <taxon>Eukaryota</taxon>
        <taxon>Fungi</taxon>
        <taxon>Dikarya</taxon>
        <taxon>Basidiomycota</taxon>
        <taxon>Agaricomycotina</taxon>
        <taxon>Agaricomycetes</taxon>
        <taxon>Agaricomycetidae</taxon>
        <taxon>Agaricales</taxon>
        <taxon>Marasmiineae</taxon>
        <taxon>Mycenaceae</taxon>
        <taxon>Mycena</taxon>
    </lineage>
</organism>
<dbReference type="SUPFAM" id="SSF52047">
    <property type="entry name" value="RNI-like"/>
    <property type="match status" value="1"/>
</dbReference>
<evidence type="ECO:0000256" key="1">
    <source>
        <dbReference type="SAM" id="SignalP"/>
    </source>
</evidence>
<reference evidence="2" key="1">
    <citation type="submission" date="2023-03" db="EMBL/GenBank/DDBJ databases">
        <title>Massive genome expansion in bonnet fungi (Mycena s.s.) driven by repeated elements and novel gene families across ecological guilds.</title>
        <authorList>
            <consortium name="Lawrence Berkeley National Laboratory"/>
            <person name="Harder C.B."/>
            <person name="Miyauchi S."/>
            <person name="Viragh M."/>
            <person name="Kuo A."/>
            <person name="Thoen E."/>
            <person name="Andreopoulos B."/>
            <person name="Lu D."/>
            <person name="Skrede I."/>
            <person name="Drula E."/>
            <person name="Henrissat B."/>
            <person name="Morin E."/>
            <person name="Kohler A."/>
            <person name="Barry K."/>
            <person name="LaButti K."/>
            <person name="Morin E."/>
            <person name="Salamov A."/>
            <person name="Lipzen A."/>
            <person name="Mereny Z."/>
            <person name="Hegedus B."/>
            <person name="Baldrian P."/>
            <person name="Stursova M."/>
            <person name="Weitz H."/>
            <person name="Taylor A."/>
            <person name="Grigoriev I.V."/>
            <person name="Nagy L.G."/>
            <person name="Martin F."/>
            <person name="Kauserud H."/>
        </authorList>
    </citation>
    <scope>NUCLEOTIDE SEQUENCE</scope>
    <source>
        <strain evidence="2">CBHHK182m</strain>
    </source>
</reference>
<evidence type="ECO:0000313" key="2">
    <source>
        <dbReference type="EMBL" id="KAJ7739212.1"/>
    </source>
</evidence>
<name>A0AAD7ID49_9AGAR</name>
<gene>
    <name evidence="2" type="ORF">B0H16DRAFT_1759170</name>
</gene>
<protein>
    <submittedName>
        <fullName evidence="2">Uncharacterized protein</fullName>
    </submittedName>
</protein>
<proteinExistence type="predicted"/>
<comment type="caution">
    <text evidence="2">The sequence shown here is derived from an EMBL/GenBank/DDBJ whole genome shotgun (WGS) entry which is preliminary data.</text>
</comment>
<accession>A0AAD7ID49</accession>
<dbReference type="Gene3D" id="3.80.10.10">
    <property type="entry name" value="Ribonuclease Inhibitor"/>
    <property type="match status" value="1"/>
</dbReference>
<feature type="signal peptide" evidence="1">
    <location>
        <begin position="1"/>
        <end position="27"/>
    </location>
</feature>
<evidence type="ECO:0000313" key="3">
    <source>
        <dbReference type="Proteomes" id="UP001215598"/>
    </source>
</evidence>
<dbReference type="AlphaFoldDB" id="A0AAD7ID49"/>
<feature type="chain" id="PRO_5042004999" evidence="1">
    <location>
        <begin position="28"/>
        <end position="228"/>
    </location>
</feature>
<dbReference type="Proteomes" id="UP001215598">
    <property type="component" value="Unassembled WGS sequence"/>
</dbReference>
<dbReference type="EMBL" id="JARKIB010000108">
    <property type="protein sequence ID" value="KAJ7739212.1"/>
    <property type="molecule type" value="Genomic_DNA"/>
</dbReference>
<keyword evidence="1" id="KW-0732">Signal</keyword>
<keyword evidence="3" id="KW-1185">Reference proteome</keyword>